<dbReference type="EMBL" id="JAYMYS010000005">
    <property type="protein sequence ID" value="KAK7392005.1"/>
    <property type="molecule type" value="Genomic_DNA"/>
</dbReference>
<reference evidence="1 2" key="1">
    <citation type="submission" date="2024-01" db="EMBL/GenBank/DDBJ databases">
        <title>The genomes of 5 underutilized Papilionoideae crops provide insights into root nodulation and disease resistanc.</title>
        <authorList>
            <person name="Jiang F."/>
        </authorList>
    </citation>
    <scope>NUCLEOTIDE SEQUENCE [LARGE SCALE GENOMIC DNA]</scope>
    <source>
        <strain evidence="1">DUOXIRENSHENG_FW03</strain>
        <tissue evidence="1">Leaves</tissue>
    </source>
</reference>
<sequence>MNDRPSPQLRTLMRMLVSWQSFPKLKLETVKMACLVSSSFAVPTPDSPLNKLGVYQLRLDFALDRLLSKANIRAAQNFLGYCSSKKHILSVKGSCQRCLLSCTRFLHETYTHSLDIDDRTEIVIYGYWVGPDADDGWGFVEAVVNQMN</sequence>
<evidence type="ECO:0000313" key="2">
    <source>
        <dbReference type="Proteomes" id="UP001386955"/>
    </source>
</evidence>
<accession>A0AAN9XH54</accession>
<comment type="caution">
    <text evidence="1">The sequence shown here is derived from an EMBL/GenBank/DDBJ whole genome shotgun (WGS) entry which is preliminary data.</text>
</comment>
<dbReference type="AlphaFoldDB" id="A0AAN9XH54"/>
<dbReference type="Proteomes" id="UP001386955">
    <property type="component" value="Unassembled WGS sequence"/>
</dbReference>
<keyword evidence="2" id="KW-1185">Reference proteome</keyword>
<gene>
    <name evidence="1" type="ORF">VNO78_20431</name>
</gene>
<proteinExistence type="predicted"/>
<evidence type="ECO:0000313" key="1">
    <source>
        <dbReference type="EMBL" id="KAK7392005.1"/>
    </source>
</evidence>
<organism evidence="1 2">
    <name type="scientific">Psophocarpus tetragonolobus</name>
    <name type="common">Winged bean</name>
    <name type="synonym">Dolichos tetragonolobus</name>
    <dbReference type="NCBI Taxonomy" id="3891"/>
    <lineage>
        <taxon>Eukaryota</taxon>
        <taxon>Viridiplantae</taxon>
        <taxon>Streptophyta</taxon>
        <taxon>Embryophyta</taxon>
        <taxon>Tracheophyta</taxon>
        <taxon>Spermatophyta</taxon>
        <taxon>Magnoliopsida</taxon>
        <taxon>eudicotyledons</taxon>
        <taxon>Gunneridae</taxon>
        <taxon>Pentapetalae</taxon>
        <taxon>rosids</taxon>
        <taxon>fabids</taxon>
        <taxon>Fabales</taxon>
        <taxon>Fabaceae</taxon>
        <taxon>Papilionoideae</taxon>
        <taxon>50 kb inversion clade</taxon>
        <taxon>NPAAA clade</taxon>
        <taxon>indigoferoid/millettioid clade</taxon>
        <taxon>Phaseoleae</taxon>
        <taxon>Psophocarpus</taxon>
    </lineage>
</organism>
<name>A0AAN9XH54_PSOTE</name>
<protein>
    <submittedName>
        <fullName evidence="1">Uncharacterized protein</fullName>
    </submittedName>
</protein>